<accession>A0A8I6SAY4</accession>
<dbReference type="FunFam" id="1.10.510.10:FF:000571">
    <property type="entry name" value="Maternal embryonic leucine zipper kinase"/>
    <property type="match status" value="1"/>
</dbReference>
<evidence type="ECO:0000259" key="12">
    <source>
        <dbReference type="PROSITE" id="PS50011"/>
    </source>
</evidence>
<dbReference type="EnsemblMetazoa" id="XM_014406129.2">
    <property type="protein sequence ID" value="XP_014261615.1"/>
    <property type="gene ID" value="LOC106673825"/>
</dbReference>
<evidence type="ECO:0000256" key="8">
    <source>
        <dbReference type="ARBA" id="ARBA00048679"/>
    </source>
</evidence>
<dbReference type="OrthoDB" id="193931at2759"/>
<dbReference type="AlphaFoldDB" id="A0A8I6SAY4"/>
<keyword evidence="5" id="KW-0418">Kinase</keyword>
<feature type="domain" description="Protein kinase" evidence="12">
    <location>
        <begin position="77"/>
        <end position="328"/>
    </location>
</feature>
<keyword evidence="6 9" id="KW-0067">ATP-binding</keyword>
<evidence type="ECO:0000256" key="7">
    <source>
        <dbReference type="ARBA" id="ARBA00047899"/>
    </source>
</evidence>
<evidence type="ECO:0000256" key="3">
    <source>
        <dbReference type="ARBA" id="ARBA00022679"/>
    </source>
</evidence>
<dbReference type="InterPro" id="IPR017441">
    <property type="entry name" value="Protein_kinase_ATP_BS"/>
</dbReference>
<dbReference type="GO" id="GO:0035556">
    <property type="term" value="P:intracellular signal transduction"/>
    <property type="evidence" value="ECO:0007669"/>
    <property type="project" value="TreeGrafter"/>
</dbReference>
<keyword evidence="14" id="KW-1185">Reference proteome</keyword>
<comment type="similarity">
    <text evidence="10">Belongs to the protein kinase superfamily.</text>
</comment>
<comment type="catalytic activity">
    <reaction evidence="8">
        <text>L-seryl-[protein] + ATP = O-phospho-L-seryl-[protein] + ADP + H(+)</text>
        <dbReference type="Rhea" id="RHEA:17989"/>
        <dbReference type="Rhea" id="RHEA-COMP:9863"/>
        <dbReference type="Rhea" id="RHEA-COMP:11604"/>
        <dbReference type="ChEBI" id="CHEBI:15378"/>
        <dbReference type="ChEBI" id="CHEBI:29999"/>
        <dbReference type="ChEBI" id="CHEBI:30616"/>
        <dbReference type="ChEBI" id="CHEBI:83421"/>
        <dbReference type="ChEBI" id="CHEBI:456216"/>
        <dbReference type="EC" id="2.7.11.1"/>
    </reaction>
</comment>
<sequence>MVGQLKRVQHTASDGGRHAAVNGRIKKPGWSVVKEERMSAGKKTFRYTFVYDKSVHNLHHDQKWQQETTLGKRVALYKLQGELGRGNFSIVKLGVHELTKERVAVKIMDKSKLTPKARKMLVREIASMEAVHHKNIIRLFEVVETFSKLHLVMEFVNGGELYQKLLTEGKMKETDAKQTFAQILSAVKHLHERNIIHRDIKAENVFCGPRGIVKLGDFGFSTRASGSEELKTFCGSPPYAAPELFRDESYSGRPVDIWALGVLLFFMTTGHMPFPADSIAGLKRSILLGVITAPAHLSLPCRTLIRGILRQTPKDRFSLDQIAESEWMNGHSINGGTCEKYILSPTLGVPMEKLSQEEKTAREKLEALGITQSMLEHEMIQGARSTVIASYRIVIHRLQCIAQLPPIQPVKPQKSRACSIL</sequence>
<dbReference type="GO" id="GO:0000226">
    <property type="term" value="P:microtubule cytoskeleton organization"/>
    <property type="evidence" value="ECO:0007669"/>
    <property type="project" value="TreeGrafter"/>
</dbReference>
<evidence type="ECO:0000256" key="6">
    <source>
        <dbReference type="ARBA" id="ARBA00022840"/>
    </source>
</evidence>
<feature type="region of interest" description="Disordered" evidence="11">
    <location>
        <begin position="1"/>
        <end position="21"/>
    </location>
</feature>
<dbReference type="PROSITE" id="PS00107">
    <property type="entry name" value="PROTEIN_KINASE_ATP"/>
    <property type="match status" value="1"/>
</dbReference>
<dbReference type="SMART" id="SM00220">
    <property type="entry name" value="S_TKc"/>
    <property type="match status" value="1"/>
</dbReference>
<dbReference type="PANTHER" id="PTHR24346:SF49">
    <property type="entry name" value="NIM1 SERINE_THREONINE PROTEIN KINASE"/>
    <property type="match status" value="1"/>
</dbReference>
<dbReference type="InterPro" id="IPR000719">
    <property type="entry name" value="Prot_kinase_dom"/>
</dbReference>
<keyword evidence="3" id="KW-0808">Transferase</keyword>
<dbReference type="InterPro" id="IPR011009">
    <property type="entry name" value="Kinase-like_dom_sf"/>
</dbReference>
<dbReference type="GO" id="GO:0005737">
    <property type="term" value="C:cytoplasm"/>
    <property type="evidence" value="ECO:0007669"/>
    <property type="project" value="TreeGrafter"/>
</dbReference>
<dbReference type="FunFam" id="3.30.200.20:FF:000003">
    <property type="entry name" value="Non-specific serine/threonine protein kinase"/>
    <property type="match status" value="1"/>
</dbReference>
<comment type="catalytic activity">
    <reaction evidence="7">
        <text>L-threonyl-[protein] + ATP = O-phospho-L-threonyl-[protein] + ADP + H(+)</text>
        <dbReference type="Rhea" id="RHEA:46608"/>
        <dbReference type="Rhea" id="RHEA-COMP:11060"/>
        <dbReference type="Rhea" id="RHEA-COMP:11605"/>
        <dbReference type="ChEBI" id="CHEBI:15378"/>
        <dbReference type="ChEBI" id="CHEBI:30013"/>
        <dbReference type="ChEBI" id="CHEBI:30616"/>
        <dbReference type="ChEBI" id="CHEBI:61977"/>
        <dbReference type="ChEBI" id="CHEBI:456216"/>
        <dbReference type="EC" id="2.7.11.1"/>
    </reaction>
</comment>
<evidence type="ECO:0000313" key="13">
    <source>
        <dbReference type="EnsemblMetazoa" id="XP_014261615.1"/>
    </source>
</evidence>
<name>A0A8I6SAY4_CIMLE</name>
<dbReference type="Proteomes" id="UP000494040">
    <property type="component" value="Unassembled WGS sequence"/>
</dbReference>
<dbReference type="EC" id="2.7.11.1" evidence="1"/>
<dbReference type="SUPFAM" id="SSF56112">
    <property type="entry name" value="Protein kinase-like (PK-like)"/>
    <property type="match status" value="1"/>
</dbReference>
<dbReference type="PANTHER" id="PTHR24346">
    <property type="entry name" value="MAP/MICROTUBULE AFFINITY-REGULATING KINASE"/>
    <property type="match status" value="1"/>
</dbReference>
<dbReference type="PROSITE" id="PS50011">
    <property type="entry name" value="PROTEIN_KINASE_DOM"/>
    <property type="match status" value="1"/>
</dbReference>
<keyword evidence="4 9" id="KW-0547">Nucleotide-binding</keyword>
<dbReference type="PROSITE" id="PS00108">
    <property type="entry name" value="PROTEIN_KINASE_ST"/>
    <property type="match status" value="1"/>
</dbReference>
<dbReference type="RefSeq" id="XP_014261615.1">
    <property type="nucleotide sequence ID" value="XM_014406129.2"/>
</dbReference>
<protein>
    <recommendedName>
        <fullName evidence="1">non-specific serine/threonine protein kinase</fullName>
        <ecNumber evidence="1">2.7.11.1</ecNumber>
    </recommendedName>
</protein>
<dbReference type="GO" id="GO:0050321">
    <property type="term" value="F:tau-protein kinase activity"/>
    <property type="evidence" value="ECO:0007669"/>
    <property type="project" value="TreeGrafter"/>
</dbReference>
<evidence type="ECO:0000256" key="4">
    <source>
        <dbReference type="ARBA" id="ARBA00022741"/>
    </source>
</evidence>
<proteinExistence type="inferred from homology"/>
<dbReference type="OMA" id="NHMHELN"/>
<dbReference type="InterPro" id="IPR008271">
    <property type="entry name" value="Ser/Thr_kinase_AS"/>
</dbReference>
<reference evidence="13" key="1">
    <citation type="submission" date="2022-01" db="UniProtKB">
        <authorList>
            <consortium name="EnsemblMetazoa"/>
        </authorList>
    </citation>
    <scope>IDENTIFICATION</scope>
</reference>
<keyword evidence="2 10" id="KW-0723">Serine/threonine-protein kinase</keyword>
<evidence type="ECO:0000313" key="14">
    <source>
        <dbReference type="Proteomes" id="UP000494040"/>
    </source>
</evidence>
<evidence type="ECO:0000256" key="11">
    <source>
        <dbReference type="SAM" id="MobiDB-lite"/>
    </source>
</evidence>
<feature type="binding site" evidence="9">
    <location>
        <position position="106"/>
    </location>
    <ligand>
        <name>ATP</name>
        <dbReference type="ChEBI" id="CHEBI:30616"/>
    </ligand>
</feature>
<dbReference type="KEGG" id="clec:106673825"/>
<dbReference type="Gene3D" id="1.10.510.10">
    <property type="entry name" value="Transferase(Phosphotransferase) domain 1"/>
    <property type="match status" value="1"/>
</dbReference>
<organism evidence="13 14">
    <name type="scientific">Cimex lectularius</name>
    <name type="common">Bed bug</name>
    <name type="synonym">Acanthia lectularia</name>
    <dbReference type="NCBI Taxonomy" id="79782"/>
    <lineage>
        <taxon>Eukaryota</taxon>
        <taxon>Metazoa</taxon>
        <taxon>Ecdysozoa</taxon>
        <taxon>Arthropoda</taxon>
        <taxon>Hexapoda</taxon>
        <taxon>Insecta</taxon>
        <taxon>Pterygota</taxon>
        <taxon>Neoptera</taxon>
        <taxon>Paraneoptera</taxon>
        <taxon>Hemiptera</taxon>
        <taxon>Heteroptera</taxon>
        <taxon>Panheteroptera</taxon>
        <taxon>Cimicomorpha</taxon>
        <taxon>Cimicidae</taxon>
        <taxon>Cimex</taxon>
    </lineage>
</organism>
<dbReference type="Pfam" id="PF00069">
    <property type="entry name" value="Pkinase"/>
    <property type="match status" value="1"/>
</dbReference>
<evidence type="ECO:0000256" key="2">
    <source>
        <dbReference type="ARBA" id="ARBA00022527"/>
    </source>
</evidence>
<dbReference type="GeneID" id="106673825"/>
<evidence type="ECO:0000256" key="5">
    <source>
        <dbReference type="ARBA" id="ARBA00022777"/>
    </source>
</evidence>
<evidence type="ECO:0000256" key="9">
    <source>
        <dbReference type="PROSITE-ProRule" id="PRU10141"/>
    </source>
</evidence>
<dbReference type="GO" id="GO:0005524">
    <property type="term" value="F:ATP binding"/>
    <property type="evidence" value="ECO:0007669"/>
    <property type="project" value="UniProtKB-UniRule"/>
</dbReference>
<evidence type="ECO:0000256" key="10">
    <source>
        <dbReference type="RuleBase" id="RU000304"/>
    </source>
</evidence>
<evidence type="ECO:0000256" key="1">
    <source>
        <dbReference type="ARBA" id="ARBA00012513"/>
    </source>
</evidence>